<gene>
    <name evidence="2" type="ORF">S03H2_67666</name>
</gene>
<dbReference type="Pfam" id="PF24846">
    <property type="entry name" value="PolC_DP2_cat"/>
    <property type="match status" value="1"/>
</dbReference>
<reference evidence="2" key="1">
    <citation type="journal article" date="2014" name="Front. Microbiol.">
        <title>High frequency of phylogenetically diverse reductive dehalogenase-homologous genes in deep subseafloor sedimentary metagenomes.</title>
        <authorList>
            <person name="Kawai M."/>
            <person name="Futagami T."/>
            <person name="Toyoda A."/>
            <person name="Takaki Y."/>
            <person name="Nishi S."/>
            <person name="Hori S."/>
            <person name="Arai W."/>
            <person name="Tsubouchi T."/>
            <person name="Morono Y."/>
            <person name="Uchiyama I."/>
            <person name="Ito T."/>
            <person name="Fujiyama A."/>
            <person name="Inagaki F."/>
            <person name="Takami H."/>
        </authorList>
    </citation>
    <scope>NUCLEOTIDE SEQUENCE</scope>
    <source>
        <strain evidence="2">Expedition CK06-06</strain>
    </source>
</reference>
<evidence type="ECO:0000313" key="2">
    <source>
        <dbReference type="EMBL" id="GAH77286.1"/>
    </source>
</evidence>
<organism evidence="2">
    <name type="scientific">marine sediment metagenome</name>
    <dbReference type="NCBI Taxonomy" id="412755"/>
    <lineage>
        <taxon>unclassified sequences</taxon>
        <taxon>metagenomes</taxon>
        <taxon>ecological metagenomes</taxon>
    </lineage>
</organism>
<feature type="non-terminal residue" evidence="2">
    <location>
        <position position="1"/>
    </location>
</feature>
<name>X1I4E9_9ZZZZ</name>
<dbReference type="EMBL" id="BARU01044350">
    <property type="protein sequence ID" value="GAH77286.1"/>
    <property type="molecule type" value="Genomic_DNA"/>
</dbReference>
<dbReference type="AlphaFoldDB" id="X1I4E9"/>
<feature type="domain" description="DNA polymerase II large subunit DP2 catalytic" evidence="1">
    <location>
        <begin position="2"/>
        <end position="173"/>
    </location>
</feature>
<dbReference type="PANTHER" id="PTHR42210:SF1">
    <property type="entry name" value="DNA POLYMERASE II LARGE SUBUNIT"/>
    <property type="match status" value="1"/>
</dbReference>
<dbReference type="GO" id="GO:0006260">
    <property type="term" value="P:DNA replication"/>
    <property type="evidence" value="ECO:0007669"/>
    <property type="project" value="InterPro"/>
</dbReference>
<accession>X1I4E9</accession>
<dbReference type="GO" id="GO:0003677">
    <property type="term" value="F:DNA binding"/>
    <property type="evidence" value="ECO:0007669"/>
    <property type="project" value="InterPro"/>
</dbReference>
<dbReference type="PANTHER" id="PTHR42210">
    <property type="entry name" value="DNA POLYMERASE II LARGE SUBUNIT"/>
    <property type="match status" value="1"/>
</dbReference>
<protein>
    <recommendedName>
        <fullName evidence="1">DNA polymerase II large subunit DP2 catalytic domain-containing protein</fullName>
    </recommendedName>
</protein>
<dbReference type="InterPro" id="IPR056172">
    <property type="entry name" value="PolC_DP2_cat_dom"/>
</dbReference>
<sequence>GLLVYKTGEIRYDATDIPLTHFKPKEIATPVSRLIELGYEFDYKNNELDNENQILELQVQDVILSDDCAKYFIKLANFVDDELALFYNLDKFYSITKREDLIGHLVVGLAPHTSAGIIGRIIGFSPARSIYAHPFWHAAKRRNCDGDEDGIMLLLDPLLNFSRYYLPNKIGGR</sequence>
<dbReference type="InterPro" id="IPR004475">
    <property type="entry name" value="PolC_DP2"/>
</dbReference>
<dbReference type="GO" id="GO:0003887">
    <property type="term" value="F:DNA-directed DNA polymerase activity"/>
    <property type="evidence" value="ECO:0007669"/>
    <property type="project" value="InterPro"/>
</dbReference>
<proteinExistence type="predicted"/>
<feature type="non-terminal residue" evidence="2">
    <location>
        <position position="173"/>
    </location>
</feature>
<comment type="caution">
    <text evidence="2">The sequence shown here is derived from an EMBL/GenBank/DDBJ whole genome shotgun (WGS) entry which is preliminary data.</text>
</comment>
<evidence type="ECO:0000259" key="1">
    <source>
        <dbReference type="Pfam" id="PF24846"/>
    </source>
</evidence>